<dbReference type="Proteomes" id="UP001064489">
    <property type="component" value="Chromosome 8"/>
</dbReference>
<dbReference type="AlphaFoldDB" id="A0AAD5IS03"/>
<evidence type="ECO:0000313" key="1">
    <source>
        <dbReference type="EMBL" id="KAI9174781.1"/>
    </source>
</evidence>
<dbReference type="EMBL" id="JAJSOW010000103">
    <property type="protein sequence ID" value="KAI9174781.1"/>
    <property type="molecule type" value="Genomic_DNA"/>
</dbReference>
<accession>A0AAD5IS03</accession>
<name>A0AAD5IS03_ACENE</name>
<keyword evidence="2" id="KW-1185">Reference proteome</keyword>
<comment type="caution">
    <text evidence="1">The sequence shown here is derived from an EMBL/GenBank/DDBJ whole genome shotgun (WGS) entry which is preliminary data.</text>
</comment>
<protein>
    <submittedName>
        <fullName evidence="1">Uncharacterized protein</fullName>
    </submittedName>
</protein>
<proteinExistence type="predicted"/>
<evidence type="ECO:0000313" key="2">
    <source>
        <dbReference type="Proteomes" id="UP001064489"/>
    </source>
</evidence>
<gene>
    <name evidence="1" type="ORF">LWI28_022613</name>
</gene>
<reference evidence="1" key="1">
    <citation type="journal article" date="2022" name="Plant J.">
        <title>Strategies of tolerance reflected in two North American maple genomes.</title>
        <authorList>
            <person name="McEvoy S.L."/>
            <person name="Sezen U.U."/>
            <person name="Trouern-Trend A."/>
            <person name="McMahon S.M."/>
            <person name="Schaberg P.G."/>
            <person name="Yang J."/>
            <person name="Wegrzyn J.L."/>
            <person name="Swenson N.G."/>
        </authorList>
    </citation>
    <scope>NUCLEOTIDE SEQUENCE</scope>
    <source>
        <strain evidence="1">91603</strain>
    </source>
</reference>
<reference evidence="1" key="2">
    <citation type="submission" date="2023-02" db="EMBL/GenBank/DDBJ databases">
        <authorList>
            <person name="Swenson N.G."/>
            <person name="Wegrzyn J.L."/>
            <person name="Mcevoy S.L."/>
        </authorList>
    </citation>
    <scope>NUCLEOTIDE SEQUENCE</scope>
    <source>
        <strain evidence="1">91603</strain>
        <tissue evidence="1">Leaf</tissue>
    </source>
</reference>
<sequence length="285" mass="32269">MMRLNLAFPEVLYPLVLMEEIRKDRCDSPSGEDKNIPILVETHVTLKKSKNTVGYKTRGALYCVMLLDKTKHRHSLGDSVMSPDIISPLSFAYNIPKSVALVVPSAGYNPTKPKEGNLPLPLCTFNQRLRLPLHPFMKKVPVGLEIASFQLGPLEWRNIIAIFRRSSSISHHSFVFYSSLVVFYSTISLNFSNLNGQRRCLSDRGFSLLKPQLPQKTHLLTGRGPQPLRAFCSSDSKLKRRNNVAGGELVHHRLLLIMLWLMGISHHHKAMEMWSVECGVLFLLL</sequence>
<organism evidence="1 2">
    <name type="scientific">Acer negundo</name>
    <name type="common">Box elder</name>
    <dbReference type="NCBI Taxonomy" id="4023"/>
    <lineage>
        <taxon>Eukaryota</taxon>
        <taxon>Viridiplantae</taxon>
        <taxon>Streptophyta</taxon>
        <taxon>Embryophyta</taxon>
        <taxon>Tracheophyta</taxon>
        <taxon>Spermatophyta</taxon>
        <taxon>Magnoliopsida</taxon>
        <taxon>eudicotyledons</taxon>
        <taxon>Gunneridae</taxon>
        <taxon>Pentapetalae</taxon>
        <taxon>rosids</taxon>
        <taxon>malvids</taxon>
        <taxon>Sapindales</taxon>
        <taxon>Sapindaceae</taxon>
        <taxon>Hippocastanoideae</taxon>
        <taxon>Acereae</taxon>
        <taxon>Acer</taxon>
    </lineage>
</organism>